<evidence type="ECO:0000256" key="5">
    <source>
        <dbReference type="ARBA" id="ARBA00023236"/>
    </source>
</evidence>
<evidence type="ECO:0000256" key="1">
    <source>
        <dbReference type="ARBA" id="ARBA00010945"/>
    </source>
</evidence>
<dbReference type="PANTHER" id="PTHR11076:SF34">
    <property type="entry name" value="PROTEIN UMUC"/>
    <property type="match status" value="1"/>
</dbReference>
<keyword evidence="7" id="KW-0808">Transferase</keyword>
<evidence type="ECO:0000313" key="7">
    <source>
        <dbReference type="EMBL" id="AEE54388.1"/>
    </source>
</evidence>
<dbReference type="HOGENOM" id="CLU_012348_3_0_10"/>
<dbReference type="InterPro" id="IPR043128">
    <property type="entry name" value="Rev_trsase/Diguanyl_cyclase"/>
</dbReference>
<dbReference type="SUPFAM" id="SSF56672">
    <property type="entry name" value="DNA/RNA polymerases"/>
    <property type="match status" value="1"/>
</dbReference>
<dbReference type="InterPro" id="IPR050116">
    <property type="entry name" value="DNA_polymerase-Y"/>
</dbReference>
<dbReference type="InterPro" id="IPR043502">
    <property type="entry name" value="DNA/RNA_pol_sf"/>
</dbReference>
<dbReference type="Proteomes" id="UP000008461">
    <property type="component" value="Plasmid pHALHY01"/>
</dbReference>
<protein>
    <submittedName>
        <fullName evidence="7">DNA-directed DNA polymerase</fullName>
        <ecNumber evidence="7">2.7.7.7</ecNumber>
    </submittedName>
</protein>
<dbReference type="InterPro" id="IPR017961">
    <property type="entry name" value="DNA_pol_Y-fam_little_finger"/>
</dbReference>
<accession>F4L7N0</accession>
<sequence>MERGNTLYLLDYASCERVFNPKLRGRPIVVLSNNDGCVVARSNEAKALGIPMGEPFFKIRALVKAQQVEVFSSNYTLYADMSARVMSILQAHCAETEVYSIDEAFLQPNRYGAKVADNLDFALGLRETVLQCTGIPISVGLADTKTLAKLANHLAKKRSPNGTYHLEASSPELAELGIEELWGVGAAYQRRLAAVRVKTVADLARVSEGWMQKEFGVVGLRLLKEVRGEACYGLEAPVESRKSMIVSRSFAQDVLELPVLSEAVARYATRLGEKLRRYGQQTETITVFVWANRFKPQENMPLQCSALSVELPLASSNTNELIHWAGLLVRKLYQAGVRYKKAGIMATALRPQTSVQMNLFVDEGASLRSAQLMQALDGINRKMGRNTVYFAACGNRPEWGPKAERRSGRFTTRWGELMRV</sequence>
<keyword evidence="7" id="KW-0239">DNA-directed DNA polymerase</keyword>
<dbReference type="GO" id="GO:0009432">
    <property type="term" value="P:SOS response"/>
    <property type="evidence" value="ECO:0007669"/>
    <property type="project" value="UniProtKB-KW"/>
</dbReference>
<name>F4L7N0_HALH1</name>
<evidence type="ECO:0000259" key="6">
    <source>
        <dbReference type="PROSITE" id="PS50173"/>
    </source>
</evidence>
<dbReference type="AlphaFoldDB" id="F4L7N0"/>
<gene>
    <name evidence="7" type="ordered locus">Halhy_6572</name>
</gene>
<keyword evidence="2" id="KW-0227">DNA damage</keyword>
<dbReference type="Gene3D" id="3.30.70.270">
    <property type="match status" value="1"/>
</dbReference>
<dbReference type="PROSITE" id="PS50173">
    <property type="entry name" value="UMUC"/>
    <property type="match status" value="1"/>
</dbReference>
<dbReference type="GO" id="GO:0003887">
    <property type="term" value="F:DNA-directed DNA polymerase activity"/>
    <property type="evidence" value="ECO:0007669"/>
    <property type="project" value="UniProtKB-KW"/>
</dbReference>
<dbReference type="InterPro" id="IPR001126">
    <property type="entry name" value="UmuC"/>
</dbReference>
<evidence type="ECO:0000256" key="4">
    <source>
        <dbReference type="ARBA" id="ARBA00023204"/>
    </source>
</evidence>
<keyword evidence="7" id="KW-0548">Nucleotidyltransferase</keyword>
<proteinExistence type="inferred from homology"/>
<comment type="similarity">
    <text evidence="1">Belongs to the DNA polymerase type-Y family.</text>
</comment>
<dbReference type="Gene3D" id="1.10.150.20">
    <property type="entry name" value="5' to 3' exonuclease, C-terminal subdomain"/>
    <property type="match status" value="1"/>
</dbReference>
<evidence type="ECO:0000256" key="3">
    <source>
        <dbReference type="ARBA" id="ARBA00023199"/>
    </source>
</evidence>
<dbReference type="GO" id="GO:0042276">
    <property type="term" value="P:error-prone translesion synthesis"/>
    <property type="evidence" value="ECO:0007669"/>
    <property type="project" value="TreeGrafter"/>
</dbReference>
<keyword evidence="4" id="KW-0234">DNA repair</keyword>
<dbReference type="RefSeq" id="WP_013768905.1">
    <property type="nucleotide sequence ID" value="NC_015511.1"/>
</dbReference>
<geneLocation type="plasmid" evidence="7 8">
    <name>pHALHY01</name>
</geneLocation>
<dbReference type="EMBL" id="CP002692">
    <property type="protein sequence ID" value="AEE54388.1"/>
    <property type="molecule type" value="Genomic_DNA"/>
</dbReference>
<dbReference type="CDD" id="cd01700">
    <property type="entry name" value="PolY_Pol_V_umuC"/>
    <property type="match status" value="1"/>
</dbReference>
<reference key="2">
    <citation type="submission" date="2011-04" db="EMBL/GenBank/DDBJ databases">
        <title>Complete sequence of plasmid 1 of Haliscomenobacter hydrossis DSM 1100.</title>
        <authorList>
            <consortium name="US DOE Joint Genome Institute (JGI-PGF)"/>
            <person name="Lucas S."/>
            <person name="Han J."/>
            <person name="Lapidus A."/>
            <person name="Bruce D."/>
            <person name="Goodwin L."/>
            <person name="Pitluck S."/>
            <person name="Peters L."/>
            <person name="Kyrpides N."/>
            <person name="Mavromatis K."/>
            <person name="Ivanova N."/>
            <person name="Ovchinnikova G."/>
            <person name="Pagani I."/>
            <person name="Daligault H."/>
            <person name="Detter J.C."/>
            <person name="Han C."/>
            <person name="Land M."/>
            <person name="Hauser L."/>
            <person name="Markowitz V."/>
            <person name="Cheng J.-F."/>
            <person name="Hugenholtz P."/>
            <person name="Woyke T."/>
            <person name="Wu D."/>
            <person name="Verbarg S."/>
            <person name="Frueling A."/>
            <person name="Brambilla E."/>
            <person name="Klenk H.-P."/>
            <person name="Eisen J.A."/>
        </authorList>
    </citation>
    <scope>NUCLEOTIDE SEQUENCE</scope>
    <source>
        <strain>DSM 1100</strain>
    </source>
</reference>
<dbReference type="OrthoDB" id="9808813at2"/>
<dbReference type="GO" id="GO:0006281">
    <property type="term" value="P:DNA repair"/>
    <property type="evidence" value="ECO:0007669"/>
    <property type="project" value="UniProtKB-KW"/>
</dbReference>
<evidence type="ECO:0000256" key="2">
    <source>
        <dbReference type="ARBA" id="ARBA00022763"/>
    </source>
</evidence>
<feature type="domain" description="UmuC" evidence="6">
    <location>
        <begin position="12"/>
        <end position="185"/>
    </location>
</feature>
<keyword evidence="8" id="KW-1185">Reference proteome</keyword>
<dbReference type="Pfam" id="PF00817">
    <property type="entry name" value="IMS"/>
    <property type="match status" value="1"/>
</dbReference>
<dbReference type="InterPro" id="IPR025188">
    <property type="entry name" value="DUF4113"/>
</dbReference>
<keyword evidence="3" id="KW-0741">SOS mutagenesis</keyword>
<evidence type="ECO:0000313" key="8">
    <source>
        <dbReference type="Proteomes" id="UP000008461"/>
    </source>
</evidence>
<dbReference type="Gene3D" id="3.40.1170.60">
    <property type="match status" value="1"/>
</dbReference>
<dbReference type="Pfam" id="PF13438">
    <property type="entry name" value="DUF4113"/>
    <property type="match status" value="1"/>
</dbReference>
<dbReference type="Pfam" id="PF11799">
    <property type="entry name" value="IMS_C"/>
    <property type="match status" value="1"/>
</dbReference>
<dbReference type="GO" id="GO:0003684">
    <property type="term" value="F:damaged DNA binding"/>
    <property type="evidence" value="ECO:0007669"/>
    <property type="project" value="InterPro"/>
</dbReference>
<dbReference type="KEGG" id="hhy:Halhy_6572"/>
<keyword evidence="7" id="KW-0614">Plasmid</keyword>
<reference evidence="7 8" key="1">
    <citation type="journal article" date="2011" name="Stand. Genomic Sci.">
        <title>Complete genome sequence of Haliscomenobacter hydrossis type strain (O).</title>
        <authorList>
            <consortium name="US DOE Joint Genome Institute (JGI-PGF)"/>
            <person name="Daligault H."/>
            <person name="Lapidus A."/>
            <person name="Zeytun A."/>
            <person name="Nolan M."/>
            <person name="Lucas S."/>
            <person name="Del Rio T.G."/>
            <person name="Tice H."/>
            <person name="Cheng J.F."/>
            <person name="Tapia R."/>
            <person name="Han C."/>
            <person name="Goodwin L."/>
            <person name="Pitluck S."/>
            <person name="Liolios K."/>
            <person name="Pagani I."/>
            <person name="Ivanova N."/>
            <person name="Huntemann M."/>
            <person name="Mavromatis K."/>
            <person name="Mikhailova N."/>
            <person name="Pati A."/>
            <person name="Chen A."/>
            <person name="Palaniappan K."/>
            <person name="Land M."/>
            <person name="Hauser L."/>
            <person name="Brambilla E.M."/>
            <person name="Rohde M."/>
            <person name="Verbarg S."/>
            <person name="Goker M."/>
            <person name="Bristow J."/>
            <person name="Eisen J.A."/>
            <person name="Markowitz V."/>
            <person name="Hugenholtz P."/>
            <person name="Kyrpides N.C."/>
            <person name="Klenk H.P."/>
            <person name="Woyke T."/>
        </authorList>
    </citation>
    <scope>NUCLEOTIDE SEQUENCE [LARGE SCALE GENOMIC DNA]</scope>
    <source>
        <strain evidence="8">ATCC 27775 / DSM 1100 / LMG 10767 / O</strain>
        <plasmid evidence="8">Plasmid pHALHY01</plasmid>
    </source>
</reference>
<dbReference type="EC" id="2.7.7.7" evidence="7"/>
<keyword evidence="5" id="KW-0742">SOS response</keyword>
<dbReference type="GO" id="GO:0005829">
    <property type="term" value="C:cytosol"/>
    <property type="evidence" value="ECO:0007669"/>
    <property type="project" value="TreeGrafter"/>
</dbReference>
<dbReference type="PANTHER" id="PTHR11076">
    <property type="entry name" value="DNA REPAIR POLYMERASE UMUC / TRANSFERASE FAMILY MEMBER"/>
    <property type="match status" value="1"/>
</dbReference>
<organism evidence="7 8">
    <name type="scientific">Haliscomenobacter hydrossis (strain ATCC 27775 / DSM 1100 / LMG 10767 / O)</name>
    <dbReference type="NCBI Taxonomy" id="760192"/>
    <lineage>
        <taxon>Bacteria</taxon>
        <taxon>Pseudomonadati</taxon>
        <taxon>Bacteroidota</taxon>
        <taxon>Saprospiria</taxon>
        <taxon>Saprospirales</taxon>
        <taxon>Haliscomenobacteraceae</taxon>
        <taxon>Haliscomenobacter</taxon>
    </lineage>
</organism>